<dbReference type="Gene3D" id="1.10.238.10">
    <property type="entry name" value="EF-hand"/>
    <property type="match status" value="2"/>
</dbReference>
<dbReference type="PROSITE" id="PS50222">
    <property type="entry name" value="EF_HAND_2"/>
    <property type="match status" value="1"/>
</dbReference>
<organism evidence="7">
    <name type="scientific">Soboliphyme baturini</name>
    <dbReference type="NCBI Taxonomy" id="241478"/>
    <lineage>
        <taxon>Eukaryota</taxon>
        <taxon>Metazoa</taxon>
        <taxon>Ecdysozoa</taxon>
        <taxon>Nematoda</taxon>
        <taxon>Enoplea</taxon>
        <taxon>Dorylaimia</taxon>
        <taxon>Dioctophymatida</taxon>
        <taxon>Dioctophymatoidea</taxon>
        <taxon>Soboliphymatidae</taxon>
        <taxon>Soboliphyme</taxon>
    </lineage>
</organism>
<keyword evidence="6" id="KW-1185">Reference proteome</keyword>
<dbReference type="InterPro" id="IPR050230">
    <property type="entry name" value="CALM/Myosin/TropC-like"/>
</dbReference>
<proteinExistence type="predicted"/>
<evidence type="ECO:0000259" key="4">
    <source>
        <dbReference type="PROSITE" id="PS50222"/>
    </source>
</evidence>
<dbReference type="EMBL" id="UZAM01012322">
    <property type="protein sequence ID" value="VDP21209.1"/>
    <property type="molecule type" value="Genomic_DNA"/>
</dbReference>
<evidence type="ECO:0000313" key="6">
    <source>
        <dbReference type="Proteomes" id="UP000270296"/>
    </source>
</evidence>
<dbReference type="GO" id="GO:0005509">
    <property type="term" value="F:calcium ion binding"/>
    <property type="evidence" value="ECO:0007669"/>
    <property type="project" value="InterPro"/>
</dbReference>
<dbReference type="WBParaSite" id="SBAD_0000942701-mRNA-1">
    <property type="protein sequence ID" value="SBAD_0000942701-mRNA-1"/>
    <property type="gene ID" value="SBAD_0000942701"/>
</dbReference>
<dbReference type="SUPFAM" id="SSF47473">
    <property type="entry name" value="EF-hand"/>
    <property type="match status" value="1"/>
</dbReference>
<keyword evidence="2" id="KW-0518">Myosin</keyword>
<protein>
    <submittedName>
        <fullName evidence="7">EF-hand domain-containing protein</fullName>
    </submittedName>
</protein>
<evidence type="ECO:0000313" key="7">
    <source>
        <dbReference type="WBParaSite" id="SBAD_0000942701-mRNA-1"/>
    </source>
</evidence>
<feature type="domain" description="EF-hand" evidence="4">
    <location>
        <begin position="1"/>
        <end position="33"/>
    </location>
</feature>
<dbReference type="PANTHER" id="PTHR23048:SF33">
    <property type="entry name" value="MYOSIN LIGHT CHAIN ALKALI"/>
    <property type="match status" value="1"/>
</dbReference>
<dbReference type="GO" id="GO:0005859">
    <property type="term" value="C:muscle myosin complex"/>
    <property type="evidence" value="ECO:0007669"/>
    <property type="project" value="TreeGrafter"/>
</dbReference>
<dbReference type="FunFam" id="1.10.238.10:FF:000178">
    <property type="entry name" value="Calmodulin-2 A"/>
    <property type="match status" value="1"/>
</dbReference>
<sequence length="141" mass="15706">DECKEVFSLYDEEGDGKIDATNIGDVVRGLGLKPTNAMIHKAAGEQYKRKGEKRISFEEFMPIYQQLTKAKEVGTTNDFIEGLRVFDKEETGKIMAHDLRHVLIAVGERLTEEQAEEIMEGVEDSEGLSLIASLVPDVCNS</sequence>
<gene>
    <name evidence="5" type="ORF">SBAD_LOCUS9100</name>
</gene>
<evidence type="ECO:0000313" key="5">
    <source>
        <dbReference type="EMBL" id="VDP21209.1"/>
    </source>
</evidence>
<dbReference type="Proteomes" id="UP000270296">
    <property type="component" value="Unassembled WGS sequence"/>
</dbReference>
<dbReference type="AlphaFoldDB" id="A0A183IZQ2"/>
<keyword evidence="1" id="KW-0677">Repeat</keyword>
<reference evidence="5 6" key="2">
    <citation type="submission" date="2018-11" db="EMBL/GenBank/DDBJ databases">
        <authorList>
            <consortium name="Pathogen Informatics"/>
        </authorList>
    </citation>
    <scope>NUCLEOTIDE SEQUENCE [LARGE SCALE GENOMIC DNA]</scope>
</reference>
<reference evidence="7" key="1">
    <citation type="submission" date="2016-06" db="UniProtKB">
        <authorList>
            <consortium name="WormBaseParasite"/>
        </authorList>
    </citation>
    <scope>IDENTIFICATION</scope>
</reference>
<evidence type="ECO:0000256" key="2">
    <source>
        <dbReference type="ARBA" id="ARBA00023123"/>
    </source>
</evidence>
<evidence type="ECO:0000256" key="1">
    <source>
        <dbReference type="ARBA" id="ARBA00022737"/>
    </source>
</evidence>
<accession>A0A183IZQ2</accession>
<dbReference type="OrthoDB" id="26525at2759"/>
<dbReference type="InterPro" id="IPR011992">
    <property type="entry name" value="EF-hand-dom_pair"/>
</dbReference>
<evidence type="ECO:0000256" key="3">
    <source>
        <dbReference type="ARBA" id="ARBA00023175"/>
    </source>
</evidence>
<name>A0A183IZQ2_9BILA</name>
<dbReference type="Pfam" id="PF13499">
    <property type="entry name" value="EF-hand_7"/>
    <property type="match status" value="1"/>
</dbReference>
<dbReference type="PANTHER" id="PTHR23048">
    <property type="entry name" value="MYOSIN LIGHT CHAIN 1, 3"/>
    <property type="match status" value="1"/>
</dbReference>
<dbReference type="InterPro" id="IPR002048">
    <property type="entry name" value="EF_hand_dom"/>
</dbReference>
<keyword evidence="3" id="KW-0505">Motor protein</keyword>